<name>Q5M9W7_TOBAC</name>
<evidence type="ECO:0000313" key="3">
    <source>
        <dbReference type="Proteomes" id="UP000790787"/>
    </source>
</evidence>
<dbReference type="AlphaFoldDB" id="Q5M9W7"/>
<dbReference type="SUPFAM" id="SSF56219">
    <property type="entry name" value="DNase I-like"/>
    <property type="match status" value="1"/>
</dbReference>
<sequence>MSFEDMIFSFGLFDWAFNDSKLTWSNNQTGQHCIWARLDRILLNGDCPLLYKSRFASTRVDHLPRVSSDHSPLVIFLEDYNTRRPGVFRFQRMWIRHSDFHIDLNHAREILFKSSPGRLTRQIKH</sequence>
<dbReference type="Gene3D" id="3.60.10.10">
    <property type="entry name" value="Endonuclease/exonuclease/phosphatase"/>
    <property type="match status" value="1"/>
</dbReference>
<dbReference type="InterPro" id="IPR036691">
    <property type="entry name" value="Endo/exonu/phosph_ase_sf"/>
</dbReference>
<dbReference type="OrthoDB" id="1906115at2759"/>
<evidence type="ECO:0000313" key="1">
    <source>
        <dbReference type="EMBL" id="BAD83511.1"/>
    </source>
</evidence>
<dbReference type="RefSeq" id="YP_173446.1">
    <property type="nucleotide sequence ID" value="NC_006581.1"/>
</dbReference>
<evidence type="ECO:0000313" key="4">
    <source>
        <dbReference type="RefSeq" id="YP_173446.1"/>
    </source>
</evidence>
<reference evidence="4" key="3">
    <citation type="submission" date="2025-04" db="UniProtKB">
        <authorList>
            <consortium name="RefSeq"/>
        </authorList>
    </citation>
    <scope>IDENTIFICATION</scope>
    <source>
        <tissue evidence="4">Leaf</tissue>
    </source>
</reference>
<gene>
    <name evidence="1 4" type="primary">orf125</name>
    <name evidence="4" type="ORF">NitaMp108</name>
</gene>
<reference evidence="1 2" key="2">
    <citation type="journal article" date="2005" name="Mol. Genet. Genomics">
        <title>The complete nucleotide sequence and multipartite organization of the tobacco mitochondrial genome: comparative analysis of mitochondrial genomes in higher plants.</title>
        <authorList>
            <person name="Sugiyama Y."/>
            <person name="Watase Y."/>
            <person name="Nagase M."/>
            <person name="Makita N."/>
            <person name="Yagura S."/>
            <person name="Hirai A."/>
            <person name="Sugiura M."/>
        </authorList>
    </citation>
    <scope>NUCLEOTIDE SEQUENCE</scope>
    <source>
        <strain evidence="2">cv. TN90</strain>
        <tissue evidence="1 4">Leaf</tissue>
    </source>
</reference>
<dbReference type="GeneID" id="3205272"/>
<dbReference type="PaxDb" id="4097-Q5M9W7"/>
<dbReference type="PANTHER" id="PTHR33710">
    <property type="entry name" value="BNAC02G09200D PROTEIN"/>
    <property type="match status" value="1"/>
</dbReference>
<proteinExistence type="predicted"/>
<reference evidence="4" key="1">
    <citation type="submission" date="2004-12" db="EMBL/GenBank/DDBJ databases">
        <authorList>
            <consortium name="NCBI Genome Project"/>
        </authorList>
    </citation>
    <scope>NUCLEOTIDE SEQUENCE</scope>
    <source>
        <tissue evidence="4">Leaf</tissue>
    </source>
</reference>
<dbReference type="Proteomes" id="UP000790787">
    <property type="component" value="Mitochondrion MT"/>
</dbReference>
<dbReference type="OMA" id="HCIWARL"/>
<accession>Q5M9W7</accession>
<protein>
    <submittedName>
        <fullName evidence="1 4">Uncharacterized protein</fullName>
    </submittedName>
</protein>
<keyword evidence="3" id="KW-1185">Reference proteome</keyword>
<dbReference type="PANTHER" id="PTHR33710:SF71">
    <property type="entry name" value="ENDONUCLEASE_EXONUCLEASE_PHOSPHATASE DOMAIN-CONTAINING PROTEIN"/>
    <property type="match status" value="1"/>
</dbReference>
<dbReference type="STRING" id="4097.Q5M9W7"/>
<dbReference type="EMBL" id="BA000042">
    <property type="protein sequence ID" value="BAD83511.1"/>
    <property type="molecule type" value="Genomic_DNA"/>
</dbReference>
<dbReference type="KEGG" id="nta:3205272"/>
<geneLocation type="mitochondrion" evidence="1 4"/>
<keyword evidence="1 4" id="KW-0496">Mitochondrion</keyword>
<evidence type="ECO:0000313" key="2">
    <source>
        <dbReference type="Proteomes" id="UP000084051"/>
    </source>
</evidence>
<organism evidence="1">
    <name type="scientific">Nicotiana tabacum</name>
    <name type="common">Common tobacco</name>
    <dbReference type="NCBI Taxonomy" id="4097"/>
    <lineage>
        <taxon>Eukaryota</taxon>
        <taxon>Viridiplantae</taxon>
        <taxon>Streptophyta</taxon>
        <taxon>Embryophyta</taxon>
        <taxon>Tracheophyta</taxon>
        <taxon>Spermatophyta</taxon>
        <taxon>Magnoliopsida</taxon>
        <taxon>eudicotyledons</taxon>
        <taxon>Gunneridae</taxon>
        <taxon>Pentapetalae</taxon>
        <taxon>asterids</taxon>
        <taxon>lamiids</taxon>
        <taxon>Solanales</taxon>
        <taxon>Solanaceae</taxon>
        <taxon>Nicotianoideae</taxon>
        <taxon>Nicotianeae</taxon>
        <taxon>Nicotiana</taxon>
    </lineage>
</organism>